<dbReference type="Gene3D" id="1.10.1060.10">
    <property type="entry name" value="Alpha-helical ferredoxin"/>
    <property type="match status" value="1"/>
</dbReference>
<comment type="caution">
    <text evidence="6">The sequence shown here is derived from an EMBL/GenBank/DDBJ whole genome shotgun (WGS) entry which is preliminary data.</text>
</comment>
<keyword evidence="1" id="KW-0479">Metal-binding</keyword>
<protein>
    <submittedName>
        <fullName evidence="6">2Fe-2S iron-sulfur cluster binding domain-containing protein</fullName>
    </submittedName>
</protein>
<dbReference type="EMBL" id="DRBS01000031">
    <property type="protein sequence ID" value="HDD43378.1"/>
    <property type="molecule type" value="Genomic_DNA"/>
</dbReference>
<dbReference type="CDD" id="cd00207">
    <property type="entry name" value="fer2"/>
    <property type="match status" value="1"/>
</dbReference>
<dbReference type="PROSITE" id="PS51379">
    <property type="entry name" value="4FE4S_FER_2"/>
    <property type="match status" value="2"/>
</dbReference>
<dbReference type="PROSITE" id="PS51085">
    <property type="entry name" value="2FE2S_FER_2"/>
    <property type="match status" value="1"/>
</dbReference>
<evidence type="ECO:0000259" key="5">
    <source>
        <dbReference type="PROSITE" id="PS51379"/>
    </source>
</evidence>
<dbReference type="SUPFAM" id="SSF54292">
    <property type="entry name" value="2Fe-2S ferredoxin-like"/>
    <property type="match status" value="1"/>
</dbReference>
<proteinExistence type="predicted"/>
<evidence type="ECO:0000256" key="3">
    <source>
        <dbReference type="ARBA" id="ARBA00023014"/>
    </source>
</evidence>
<evidence type="ECO:0000313" key="6">
    <source>
        <dbReference type="EMBL" id="HDD43378.1"/>
    </source>
</evidence>
<dbReference type="InterPro" id="IPR017900">
    <property type="entry name" value="4Fe4S_Fe_S_CS"/>
</dbReference>
<dbReference type="Proteomes" id="UP000886289">
    <property type="component" value="Unassembled WGS sequence"/>
</dbReference>
<dbReference type="InterPro" id="IPR001041">
    <property type="entry name" value="2Fe-2S_ferredoxin-type"/>
</dbReference>
<dbReference type="InterPro" id="IPR036010">
    <property type="entry name" value="2Fe-2S_ferredoxin-like_sf"/>
</dbReference>
<dbReference type="InterPro" id="IPR009051">
    <property type="entry name" value="Helical_ferredxn"/>
</dbReference>
<feature type="domain" description="4Fe-4S ferredoxin-type" evidence="5">
    <location>
        <begin position="156"/>
        <end position="184"/>
    </location>
</feature>
<evidence type="ECO:0000256" key="1">
    <source>
        <dbReference type="ARBA" id="ARBA00022723"/>
    </source>
</evidence>
<dbReference type="InterPro" id="IPR006058">
    <property type="entry name" value="2Fe2S_fd_BS"/>
</dbReference>
<keyword evidence="3" id="KW-0411">Iron-sulfur</keyword>
<keyword evidence="2" id="KW-0408">Iron</keyword>
<dbReference type="Pfam" id="PF13187">
    <property type="entry name" value="Fer4_9"/>
    <property type="match status" value="1"/>
</dbReference>
<gene>
    <name evidence="6" type="ORF">ENG63_00750</name>
</gene>
<dbReference type="SUPFAM" id="SSF46548">
    <property type="entry name" value="alpha-helical ferredoxin"/>
    <property type="match status" value="1"/>
</dbReference>
<dbReference type="AlphaFoldDB" id="A0A7C0Y3C1"/>
<sequence length="259" mass="30249">MERVKKQIPEFDYEKVEVKKVPIFIMGKRYEVPEGLTIMKAVEYAGYRYIRGCGCRAGICGACVTVYRIAGDYRLYFGLACQTPIQPNMYLTQIPFVPANKAIYDINQLKPDIFTIEKLYPETFRCLACNTCTKACPMEIPVMDYIQALIKGDIKSCAEISHSCIMCGMCSLRCPAEIQHFHVAMLARRLYGKYLMPKAKHLEKRVKQIKEGKFDWMLDELMKLSDEELKKRYAEREWEPEPYDPNWRPKETKYLIIED</sequence>
<dbReference type="Pfam" id="PF00111">
    <property type="entry name" value="Fer2"/>
    <property type="match status" value="1"/>
</dbReference>
<feature type="domain" description="2Fe-2S ferredoxin-type" evidence="4">
    <location>
        <begin position="19"/>
        <end position="97"/>
    </location>
</feature>
<dbReference type="PROSITE" id="PS00197">
    <property type="entry name" value="2FE2S_FER_1"/>
    <property type="match status" value="1"/>
</dbReference>
<reference evidence="6" key="1">
    <citation type="journal article" date="2020" name="mSystems">
        <title>Genome- and Community-Level Interaction Insights into Carbon Utilization and Element Cycling Functions of Hydrothermarchaeota in Hydrothermal Sediment.</title>
        <authorList>
            <person name="Zhou Z."/>
            <person name="Liu Y."/>
            <person name="Xu W."/>
            <person name="Pan J."/>
            <person name="Luo Z.H."/>
            <person name="Li M."/>
        </authorList>
    </citation>
    <scope>NUCLEOTIDE SEQUENCE [LARGE SCALE GENOMIC DNA]</scope>
    <source>
        <strain evidence="6">HyVt-233</strain>
    </source>
</reference>
<dbReference type="PROSITE" id="PS00198">
    <property type="entry name" value="4FE4S_FER_1"/>
    <property type="match status" value="2"/>
</dbReference>
<organism evidence="6">
    <name type="scientific">Desulfofervidus auxilii</name>
    <dbReference type="NCBI Taxonomy" id="1621989"/>
    <lineage>
        <taxon>Bacteria</taxon>
        <taxon>Pseudomonadati</taxon>
        <taxon>Thermodesulfobacteriota</taxon>
        <taxon>Candidatus Desulfofervidia</taxon>
        <taxon>Candidatus Desulfofervidales</taxon>
        <taxon>Candidatus Desulfofervidaceae</taxon>
        <taxon>Candidatus Desulfofervidus</taxon>
    </lineage>
</organism>
<evidence type="ECO:0000256" key="2">
    <source>
        <dbReference type="ARBA" id="ARBA00023004"/>
    </source>
</evidence>
<dbReference type="GO" id="GO:0046872">
    <property type="term" value="F:metal ion binding"/>
    <property type="evidence" value="ECO:0007669"/>
    <property type="project" value="UniProtKB-KW"/>
</dbReference>
<dbReference type="GO" id="GO:0051537">
    <property type="term" value="F:2 iron, 2 sulfur cluster binding"/>
    <property type="evidence" value="ECO:0007669"/>
    <property type="project" value="InterPro"/>
</dbReference>
<name>A0A7C0Y3C1_DESA2</name>
<dbReference type="InterPro" id="IPR017896">
    <property type="entry name" value="4Fe4S_Fe-S-bd"/>
</dbReference>
<feature type="domain" description="4Fe-4S ferredoxin-type" evidence="5">
    <location>
        <begin position="117"/>
        <end position="146"/>
    </location>
</feature>
<evidence type="ECO:0000259" key="4">
    <source>
        <dbReference type="PROSITE" id="PS51085"/>
    </source>
</evidence>
<accession>A0A7C0Y3C1</accession>